<accession>A0A166Y735</accession>
<dbReference type="NCBIfam" id="TIGR00229">
    <property type="entry name" value="sensory_box"/>
    <property type="match status" value="1"/>
</dbReference>
<dbReference type="InterPro" id="IPR035965">
    <property type="entry name" value="PAS-like_dom_sf"/>
</dbReference>
<evidence type="ECO:0000256" key="5">
    <source>
        <dbReference type="ARBA" id="ARBA00023242"/>
    </source>
</evidence>
<comment type="subcellular location">
    <subcellularLocation>
        <location evidence="1">Nucleus</location>
    </subcellularLocation>
</comment>
<keyword evidence="2" id="KW-0805">Transcription regulation</keyword>
<organism evidence="8 9">
    <name type="scientific">Colletotrichum tofieldiae</name>
    <dbReference type="NCBI Taxonomy" id="708197"/>
    <lineage>
        <taxon>Eukaryota</taxon>
        <taxon>Fungi</taxon>
        <taxon>Dikarya</taxon>
        <taxon>Ascomycota</taxon>
        <taxon>Pezizomycotina</taxon>
        <taxon>Sordariomycetes</taxon>
        <taxon>Hypocreomycetidae</taxon>
        <taxon>Glomerellales</taxon>
        <taxon>Glomerellaceae</taxon>
        <taxon>Colletotrichum</taxon>
        <taxon>Colletotrichum spaethianum species complex</taxon>
    </lineage>
</organism>
<keyword evidence="3" id="KW-0238">DNA-binding</keyword>
<dbReference type="GO" id="GO:0000977">
    <property type="term" value="F:RNA polymerase II transcription regulatory region sequence-specific DNA binding"/>
    <property type="evidence" value="ECO:0007669"/>
    <property type="project" value="TreeGrafter"/>
</dbReference>
<feature type="region of interest" description="Disordered" evidence="6">
    <location>
        <begin position="224"/>
        <end position="257"/>
    </location>
</feature>
<keyword evidence="9" id="KW-1185">Reference proteome</keyword>
<reference evidence="8 9" key="1">
    <citation type="submission" date="2015-06" db="EMBL/GenBank/DDBJ databases">
        <title>Survival trade-offs in plant roots during colonization by closely related pathogenic and mutualistic fungi.</title>
        <authorList>
            <person name="Hacquard S."/>
            <person name="Kracher B."/>
            <person name="Hiruma K."/>
            <person name="Weinman A."/>
            <person name="Muench P."/>
            <person name="Garrido Oter R."/>
            <person name="Ver Loren van Themaat E."/>
            <person name="Dallerey J.-F."/>
            <person name="Damm U."/>
            <person name="Henrissat B."/>
            <person name="Lespinet O."/>
            <person name="Thon M."/>
            <person name="Kemen E."/>
            <person name="McHardy A.C."/>
            <person name="Schulze-Lefert P."/>
            <person name="O'Connell R.J."/>
        </authorList>
    </citation>
    <scope>NUCLEOTIDE SEQUENCE [LARGE SCALE GENOMIC DNA]</scope>
    <source>
        <strain evidence="8 9">0861</strain>
    </source>
</reference>
<feature type="region of interest" description="Disordered" evidence="6">
    <location>
        <begin position="367"/>
        <end position="405"/>
    </location>
</feature>
<protein>
    <recommendedName>
        <fullName evidence="7">PAS domain-containing protein</fullName>
    </recommendedName>
</protein>
<evidence type="ECO:0000256" key="1">
    <source>
        <dbReference type="ARBA" id="ARBA00004123"/>
    </source>
</evidence>
<dbReference type="PANTHER" id="PTHR23043">
    <property type="entry name" value="HYPOXIA-INDUCIBLE FACTOR 1 ALPHA"/>
    <property type="match status" value="1"/>
</dbReference>
<evidence type="ECO:0000256" key="4">
    <source>
        <dbReference type="ARBA" id="ARBA00023163"/>
    </source>
</evidence>
<dbReference type="CDD" id="cd00130">
    <property type="entry name" value="PAS"/>
    <property type="match status" value="1"/>
</dbReference>
<sequence>MEQTFMTFQSTDPSATILFVSDSIYDALGYTPQEVRGKSSFDFFHPEEVEIARAIFNRSVLLNKAAVLHYVRIISRDGQWLSCECCFTVVYDIIVAYTCIYQQGEKSNRRALAAPQVRRLFSSSARDPRYHMLEHLPPQSRIPPVEREPRAALILNRFTRTLTVMFATNAVSSILGVRPDQIKDKSFYECMQENDLSDAIRCLETAKANDSIAYLRFWYRDPRRPEDFDDETDENDETDEENQSENSSDSEDGGVKLNEQLDGHVDIGDAGQQIKQEEQVWPKMAALSSATHTATTEGSILSSRSQHTAATSLLSIDDVAAQPSSSAARLRDRHRKPSSAFELEAMVLCTLDGLVVVIRKVRPPNLAPHLPPVNQAYTHGSIDNQHPSRPSYGEQLQTEEKSSAGEKMAQNRIETQKEDVKLYQSFSRKGTAWSESSEAGEYIIKGGKRFGILYWWLD</sequence>
<evidence type="ECO:0000256" key="2">
    <source>
        <dbReference type="ARBA" id="ARBA00023015"/>
    </source>
</evidence>
<dbReference type="InterPro" id="IPR013655">
    <property type="entry name" value="PAS_fold_3"/>
</dbReference>
<evidence type="ECO:0000256" key="3">
    <source>
        <dbReference type="ARBA" id="ARBA00023125"/>
    </source>
</evidence>
<dbReference type="EMBL" id="LFIV01000008">
    <property type="protein sequence ID" value="KZL77319.1"/>
    <property type="molecule type" value="Genomic_DNA"/>
</dbReference>
<gene>
    <name evidence="8" type="ORF">CT0861_03113</name>
</gene>
<dbReference type="SUPFAM" id="SSF55785">
    <property type="entry name" value="PYP-like sensor domain (PAS domain)"/>
    <property type="match status" value="2"/>
</dbReference>
<keyword evidence="4" id="KW-0804">Transcription</keyword>
<evidence type="ECO:0000313" key="8">
    <source>
        <dbReference type="EMBL" id="KZL77319.1"/>
    </source>
</evidence>
<feature type="compositionally biased region" description="Acidic residues" evidence="6">
    <location>
        <begin position="227"/>
        <end position="252"/>
    </location>
</feature>
<evidence type="ECO:0000256" key="6">
    <source>
        <dbReference type="SAM" id="MobiDB-lite"/>
    </source>
</evidence>
<feature type="domain" description="PAS" evidence="7">
    <location>
        <begin position="1"/>
        <end position="63"/>
    </location>
</feature>
<comment type="caution">
    <text evidence="8">The sequence shown here is derived from an EMBL/GenBank/DDBJ whole genome shotgun (WGS) entry which is preliminary data.</text>
</comment>
<evidence type="ECO:0000313" key="9">
    <source>
        <dbReference type="Proteomes" id="UP000076552"/>
    </source>
</evidence>
<dbReference type="PANTHER" id="PTHR23043:SF17">
    <property type="entry name" value="PROTEIN SIMILAR"/>
    <property type="match status" value="1"/>
</dbReference>
<name>A0A166Y735_9PEZI</name>
<dbReference type="Proteomes" id="UP000076552">
    <property type="component" value="Unassembled WGS sequence"/>
</dbReference>
<dbReference type="PROSITE" id="PS50112">
    <property type="entry name" value="PAS"/>
    <property type="match status" value="1"/>
</dbReference>
<dbReference type="Pfam" id="PF08447">
    <property type="entry name" value="PAS_3"/>
    <property type="match status" value="1"/>
</dbReference>
<dbReference type="SMART" id="SM00091">
    <property type="entry name" value="PAS"/>
    <property type="match status" value="2"/>
</dbReference>
<dbReference type="STRING" id="708197.A0A166Y735"/>
<dbReference type="GO" id="GO:0000981">
    <property type="term" value="F:DNA-binding transcription factor activity, RNA polymerase II-specific"/>
    <property type="evidence" value="ECO:0007669"/>
    <property type="project" value="TreeGrafter"/>
</dbReference>
<proteinExistence type="predicted"/>
<keyword evidence="5" id="KW-0539">Nucleus</keyword>
<feature type="compositionally biased region" description="Polar residues" evidence="6">
    <location>
        <begin position="375"/>
        <end position="388"/>
    </location>
</feature>
<dbReference type="GO" id="GO:0005634">
    <property type="term" value="C:nucleus"/>
    <property type="evidence" value="ECO:0007669"/>
    <property type="project" value="UniProtKB-SubCell"/>
</dbReference>
<evidence type="ECO:0000259" key="7">
    <source>
        <dbReference type="PROSITE" id="PS50112"/>
    </source>
</evidence>
<dbReference type="InterPro" id="IPR000014">
    <property type="entry name" value="PAS"/>
</dbReference>
<dbReference type="Gene3D" id="3.30.450.20">
    <property type="entry name" value="PAS domain"/>
    <property type="match status" value="1"/>
</dbReference>
<dbReference type="AlphaFoldDB" id="A0A166Y735"/>